<proteinExistence type="predicted"/>
<organism evidence="2 3">
    <name type="scientific">Tribonema minus</name>
    <dbReference type="NCBI Taxonomy" id="303371"/>
    <lineage>
        <taxon>Eukaryota</taxon>
        <taxon>Sar</taxon>
        <taxon>Stramenopiles</taxon>
        <taxon>Ochrophyta</taxon>
        <taxon>PX clade</taxon>
        <taxon>Xanthophyceae</taxon>
        <taxon>Tribonematales</taxon>
        <taxon>Tribonemataceae</taxon>
        <taxon>Tribonema</taxon>
    </lineage>
</organism>
<evidence type="ECO:0000313" key="2">
    <source>
        <dbReference type="EMBL" id="KAG5185555.1"/>
    </source>
</evidence>
<dbReference type="AlphaFoldDB" id="A0A835Z5T8"/>
<evidence type="ECO:0000256" key="1">
    <source>
        <dbReference type="SAM" id="MobiDB-lite"/>
    </source>
</evidence>
<feature type="region of interest" description="Disordered" evidence="1">
    <location>
        <begin position="186"/>
        <end position="217"/>
    </location>
</feature>
<gene>
    <name evidence="2" type="ORF">JKP88DRAFT_311706</name>
</gene>
<dbReference type="Proteomes" id="UP000664859">
    <property type="component" value="Unassembled WGS sequence"/>
</dbReference>
<accession>A0A835Z5T8</accession>
<name>A0A835Z5T8_9STRA</name>
<dbReference type="EMBL" id="JAFCMP010000126">
    <property type="protein sequence ID" value="KAG5185555.1"/>
    <property type="molecule type" value="Genomic_DNA"/>
</dbReference>
<comment type="caution">
    <text evidence="2">The sequence shown here is derived from an EMBL/GenBank/DDBJ whole genome shotgun (WGS) entry which is preliminary data.</text>
</comment>
<reference evidence="2" key="1">
    <citation type="submission" date="2021-02" db="EMBL/GenBank/DDBJ databases">
        <title>First Annotated Genome of the Yellow-green Alga Tribonema minus.</title>
        <authorList>
            <person name="Mahan K.M."/>
        </authorList>
    </citation>
    <scope>NUCLEOTIDE SEQUENCE</scope>
    <source>
        <strain evidence="2">UTEX B ZZ1240</strain>
    </source>
</reference>
<evidence type="ECO:0000313" key="3">
    <source>
        <dbReference type="Proteomes" id="UP000664859"/>
    </source>
</evidence>
<protein>
    <submittedName>
        <fullName evidence="2">Uncharacterized protein</fullName>
    </submittedName>
</protein>
<sequence>MQWSYASRLSRTTTARDPIVPLLLRSLVVKEVTADLHGEQLNAEQLRGQHPVPITPADHHHMEMQIQEALHEQIPMLMIISVSIMGCNEAARKVLGGAVLAPQTSLINGDPAALIRKSDKQKAEVQAGRNRSRESQQTFTSLEKLLVKEDKAKKVDLTGDTSQLRVWVAVDRDVTITVTAPGMGTEGNDDGIVANDRKRAGKQGGKGKGPRDRTPTRTELLGLSDILKRAEPEQGVMILSEAWGTFLLQRACLVFEGMLALHTWLTDAKVKKKSGSRLDANEWIKNGKYMRPNQPHLHSDGKRTHGIVRAIIDSVTCDRLLPPTQHRYSHLNTSSRYLAMCWPSLTQQTIDILELEKYPAKTNANVTPVNSVIKILSTAAVLGRLPTCASGAVMLTQDELDLADPAST</sequence>
<keyword evidence="3" id="KW-1185">Reference proteome</keyword>